<dbReference type="CDD" id="cd13132">
    <property type="entry name" value="MATE_eukaryotic"/>
    <property type="match status" value="1"/>
</dbReference>
<evidence type="ECO:0008006" key="9">
    <source>
        <dbReference type="Google" id="ProtNLM"/>
    </source>
</evidence>
<reference evidence="7 8" key="1">
    <citation type="journal article" date="2014" name="PLoS Genet.">
        <title>Analysis of the Phlebiopsis gigantea genome, transcriptome and secretome provides insight into its pioneer colonization strategies of wood.</title>
        <authorList>
            <person name="Hori C."/>
            <person name="Ishida T."/>
            <person name="Igarashi K."/>
            <person name="Samejima M."/>
            <person name="Suzuki H."/>
            <person name="Master E."/>
            <person name="Ferreira P."/>
            <person name="Ruiz-Duenas F.J."/>
            <person name="Held B."/>
            <person name="Canessa P."/>
            <person name="Larrondo L.F."/>
            <person name="Schmoll M."/>
            <person name="Druzhinina I.S."/>
            <person name="Kubicek C.P."/>
            <person name="Gaskell J.A."/>
            <person name="Kersten P."/>
            <person name="St John F."/>
            <person name="Glasner J."/>
            <person name="Sabat G."/>
            <person name="Splinter BonDurant S."/>
            <person name="Syed K."/>
            <person name="Yadav J."/>
            <person name="Mgbeahuruike A.C."/>
            <person name="Kovalchuk A."/>
            <person name="Asiegbu F.O."/>
            <person name="Lackner G."/>
            <person name="Hoffmeister D."/>
            <person name="Rencoret J."/>
            <person name="Gutierrez A."/>
            <person name="Sun H."/>
            <person name="Lindquist E."/>
            <person name="Barry K."/>
            <person name="Riley R."/>
            <person name="Grigoriev I.V."/>
            <person name="Henrissat B."/>
            <person name="Kues U."/>
            <person name="Berka R.M."/>
            <person name="Martinez A.T."/>
            <person name="Covert S.F."/>
            <person name="Blanchette R.A."/>
            <person name="Cullen D."/>
        </authorList>
    </citation>
    <scope>NUCLEOTIDE SEQUENCE [LARGE SCALE GENOMIC DNA]</scope>
    <source>
        <strain evidence="7 8">11061_1 CR5-6</strain>
    </source>
</reference>
<sequence>MSDERQQLLAASTTASYDGTTTTSESASAASAAGAESLRRLFTSLLVDSIPVILSYALQNSIQTSSILVVGRLGPDELSAAAFSLMFAMVTGEERSHFFCRTGWCVALGGTTALDTLGSQAFTGGDRRTDVSIHLQRCILLLWLLFIPVAVLWTYVDPVLRAFGQAEKLSQDVQTFLRVLIAGAPGYIAFESVKKYLQCQGIMRASTFVLIMVLPINVLLNIFFIHFTSLGFLGSPVAISITYWLAFIILCLFTYFSPTHRLNGTWGGLQLQTVLDLRSCVAFLQLAVPGMLMVGTEWAAFEIVALAAGRLGALPLAAQSIIMTADQILNTIPFGIGVAASTRIGNLIGSRSAVDAKHASHIAAFLSVVVGTAVMLTLIATKNVFGYLFSDDEDVIRLVSKVMPLVASFQIADGLAGSCGGVLRGQGRQHLGALFNIIAYYVLALPMGITLAFHPRTHMGLEGLWTGQVVALFLVGFGEYAVVWLGTDWNKEIQKGVERNIQQAKIRAMHDESHAEASS</sequence>
<name>A0A0C3SD29_PHLG1</name>
<dbReference type="GO" id="GO:0016020">
    <property type="term" value="C:membrane"/>
    <property type="evidence" value="ECO:0007669"/>
    <property type="project" value="UniProtKB-SubCell"/>
</dbReference>
<keyword evidence="5 6" id="KW-0472">Membrane</keyword>
<accession>A0A0C3SD29</accession>
<evidence type="ECO:0000256" key="4">
    <source>
        <dbReference type="ARBA" id="ARBA00022989"/>
    </source>
</evidence>
<comment type="subcellular location">
    <subcellularLocation>
        <location evidence="1">Membrane</location>
        <topology evidence="1">Multi-pass membrane protein</topology>
    </subcellularLocation>
</comment>
<dbReference type="AlphaFoldDB" id="A0A0C3SD29"/>
<dbReference type="GO" id="GO:1990961">
    <property type="term" value="P:xenobiotic detoxification by transmembrane export across the plasma membrane"/>
    <property type="evidence" value="ECO:0007669"/>
    <property type="project" value="InterPro"/>
</dbReference>
<feature type="transmembrane region" description="Helical" evidence="6">
    <location>
        <begin position="361"/>
        <end position="380"/>
    </location>
</feature>
<evidence type="ECO:0000256" key="5">
    <source>
        <dbReference type="ARBA" id="ARBA00023136"/>
    </source>
</evidence>
<dbReference type="NCBIfam" id="TIGR00797">
    <property type="entry name" value="matE"/>
    <property type="match status" value="1"/>
</dbReference>
<dbReference type="Pfam" id="PF01554">
    <property type="entry name" value="MatE"/>
    <property type="match status" value="2"/>
</dbReference>
<feature type="transmembrane region" description="Helical" evidence="6">
    <location>
        <begin position="233"/>
        <end position="255"/>
    </location>
</feature>
<evidence type="ECO:0000256" key="2">
    <source>
        <dbReference type="ARBA" id="ARBA00010199"/>
    </source>
</evidence>
<dbReference type="HOGENOM" id="CLU_012893_1_2_1"/>
<proteinExistence type="inferred from homology"/>
<evidence type="ECO:0000256" key="3">
    <source>
        <dbReference type="ARBA" id="ARBA00022692"/>
    </source>
</evidence>
<dbReference type="GO" id="GO:0015297">
    <property type="term" value="F:antiporter activity"/>
    <property type="evidence" value="ECO:0007669"/>
    <property type="project" value="InterPro"/>
</dbReference>
<dbReference type="InterPro" id="IPR002528">
    <property type="entry name" value="MATE_fam"/>
</dbReference>
<evidence type="ECO:0000256" key="1">
    <source>
        <dbReference type="ARBA" id="ARBA00004141"/>
    </source>
</evidence>
<dbReference type="OrthoDB" id="2126698at2759"/>
<keyword evidence="8" id="KW-1185">Reference proteome</keyword>
<dbReference type="InterPro" id="IPR045069">
    <property type="entry name" value="MATE_euk"/>
</dbReference>
<feature type="transmembrane region" description="Helical" evidence="6">
    <location>
        <begin position="138"/>
        <end position="156"/>
    </location>
</feature>
<feature type="transmembrane region" description="Helical" evidence="6">
    <location>
        <begin position="465"/>
        <end position="485"/>
    </location>
</feature>
<feature type="transmembrane region" description="Helical" evidence="6">
    <location>
        <begin position="176"/>
        <end position="193"/>
    </location>
</feature>
<dbReference type="GO" id="GO:0042910">
    <property type="term" value="F:xenobiotic transmembrane transporter activity"/>
    <property type="evidence" value="ECO:0007669"/>
    <property type="project" value="InterPro"/>
</dbReference>
<dbReference type="PANTHER" id="PTHR11206">
    <property type="entry name" value="MULTIDRUG RESISTANCE PROTEIN"/>
    <property type="match status" value="1"/>
</dbReference>
<dbReference type="EMBL" id="KN840467">
    <property type="protein sequence ID" value="KIP09315.1"/>
    <property type="molecule type" value="Genomic_DNA"/>
</dbReference>
<gene>
    <name evidence="7" type="ORF">PHLGIDRAFT_29062</name>
</gene>
<dbReference type="STRING" id="745531.A0A0C3SD29"/>
<evidence type="ECO:0000313" key="7">
    <source>
        <dbReference type="EMBL" id="KIP09315.1"/>
    </source>
</evidence>
<evidence type="ECO:0000313" key="8">
    <source>
        <dbReference type="Proteomes" id="UP000053257"/>
    </source>
</evidence>
<comment type="similarity">
    <text evidence="2">Belongs to the multi antimicrobial extrusion (MATE) (TC 2.A.66.1) family.</text>
</comment>
<keyword evidence="3 6" id="KW-0812">Transmembrane</keyword>
<feature type="transmembrane region" description="Helical" evidence="6">
    <location>
        <begin position="275"/>
        <end position="292"/>
    </location>
</feature>
<protein>
    <recommendedName>
        <fullName evidence="9">Polysaccharide biosynthesis protein C-terminal domain-containing protein</fullName>
    </recommendedName>
</protein>
<keyword evidence="4 6" id="KW-1133">Transmembrane helix</keyword>
<organism evidence="7 8">
    <name type="scientific">Phlebiopsis gigantea (strain 11061_1 CR5-6)</name>
    <name type="common">White-rot fungus</name>
    <name type="synonym">Peniophora gigantea</name>
    <dbReference type="NCBI Taxonomy" id="745531"/>
    <lineage>
        <taxon>Eukaryota</taxon>
        <taxon>Fungi</taxon>
        <taxon>Dikarya</taxon>
        <taxon>Basidiomycota</taxon>
        <taxon>Agaricomycotina</taxon>
        <taxon>Agaricomycetes</taxon>
        <taxon>Polyporales</taxon>
        <taxon>Phanerochaetaceae</taxon>
        <taxon>Phlebiopsis</taxon>
    </lineage>
</organism>
<feature type="transmembrane region" description="Helical" evidence="6">
    <location>
        <begin position="205"/>
        <end position="227"/>
    </location>
</feature>
<feature type="transmembrane region" description="Helical" evidence="6">
    <location>
        <begin position="433"/>
        <end position="453"/>
    </location>
</feature>
<evidence type="ECO:0000256" key="6">
    <source>
        <dbReference type="SAM" id="Phobius"/>
    </source>
</evidence>
<dbReference type="Proteomes" id="UP000053257">
    <property type="component" value="Unassembled WGS sequence"/>
</dbReference>